<comment type="caution">
    <text evidence="1">The sequence shown here is derived from an EMBL/GenBank/DDBJ whole genome shotgun (WGS) entry which is preliminary data.</text>
</comment>
<evidence type="ECO:0000313" key="2">
    <source>
        <dbReference type="Proteomes" id="UP001239111"/>
    </source>
</evidence>
<dbReference type="EMBL" id="CM056742">
    <property type="protein sequence ID" value="KAJ8679750.1"/>
    <property type="molecule type" value="Genomic_DNA"/>
</dbReference>
<sequence>WNAATTFGQQGPIFLLEPPSTLVFSNTTGSQLSCSAHGSPPPLVTWITSPDQRLVSAVPGLRQLMGNGTLYFPPFLAQDFRAEIHNARYRCRASNSLGTVLSREVTLRAVLTMPGYEVRVSRSPVVEGNNAMLSCAAREDIKEHLTVTSWYRDESILLPGSSDTDFFIVWGYISFESRVAVRLRCKLQYNIALCRFVFIVEELVSHFSEMGLRMKKLVEEIAVPLIFAQKSSWVVKTFVFFLNKR</sequence>
<keyword evidence="2" id="KW-1185">Reference proteome</keyword>
<proteinExistence type="predicted"/>
<accession>A0ACC2P821</accession>
<organism evidence="1 2">
    <name type="scientific">Eretmocerus hayati</name>
    <dbReference type="NCBI Taxonomy" id="131215"/>
    <lineage>
        <taxon>Eukaryota</taxon>
        <taxon>Metazoa</taxon>
        <taxon>Ecdysozoa</taxon>
        <taxon>Arthropoda</taxon>
        <taxon>Hexapoda</taxon>
        <taxon>Insecta</taxon>
        <taxon>Pterygota</taxon>
        <taxon>Neoptera</taxon>
        <taxon>Endopterygota</taxon>
        <taxon>Hymenoptera</taxon>
        <taxon>Apocrita</taxon>
        <taxon>Proctotrupomorpha</taxon>
        <taxon>Chalcidoidea</taxon>
        <taxon>Aphelinidae</taxon>
        <taxon>Aphelininae</taxon>
        <taxon>Eretmocerus</taxon>
    </lineage>
</organism>
<dbReference type="Proteomes" id="UP001239111">
    <property type="component" value="Chromosome 2"/>
</dbReference>
<evidence type="ECO:0000313" key="1">
    <source>
        <dbReference type="EMBL" id="KAJ8679750.1"/>
    </source>
</evidence>
<feature type="non-terminal residue" evidence="1">
    <location>
        <position position="1"/>
    </location>
</feature>
<reference evidence="1" key="1">
    <citation type="submission" date="2023-04" db="EMBL/GenBank/DDBJ databases">
        <title>A chromosome-level genome assembly of the parasitoid wasp Eretmocerus hayati.</title>
        <authorList>
            <person name="Zhong Y."/>
            <person name="Liu S."/>
            <person name="Liu Y."/>
        </authorList>
    </citation>
    <scope>NUCLEOTIDE SEQUENCE</scope>
    <source>
        <strain evidence="1">ZJU_SS_LIU_2023</strain>
    </source>
</reference>
<name>A0ACC2P821_9HYME</name>
<protein>
    <submittedName>
        <fullName evidence="1">Uncharacterized protein</fullName>
    </submittedName>
</protein>
<gene>
    <name evidence="1" type="ORF">QAD02_015537</name>
</gene>